<name>A0A0W0Y5B9_9GAMM</name>
<evidence type="ECO:0000313" key="3">
    <source>
        <dbReference type="Proteomes" id="UP000054618"/>
    </source>
</evidence>
<evidence type="ECO:0000313" key="2">
    <source>
        <dbReference type="EMBL" id="KTD52183.1"/>
    </source>
</evidence>
<feature type="chain" id="PRO_5006917231" description="Outer membrane protein beta-barrel domain-containing protein" evidence="1">
    <location>
        <begin position="25"/>
        <end position="250"/>
    </location>
</feature>
<keyword evidence="3" id="KW-1185">Reference proteome</keyword>
<keyword evidence="1" id="KW-0732">Signal</keyword>
<gene>
    <name evidence="2" type="ORF">Lqui_1027</name>
</gene>
<reference evidence="2 3" key="1">
    <citation type="submission" date="2015-11" db="EMBL/GenBank/DDBJ databases">
        <title>Genomic analysis of 38 Legionella species identifies large and diverse effector repertoires.</title>
        <authorList>
            <person name="Burstein D."/>
            <person name="Amaro F."/>
            <person name="Zusman T."/>
            <person name="Lifshitz Z."/>
            <person name="Cohen O."/>
            <person name="Gilbert J.A."/>
            <person name="Pupko T."/>
            <person name="Shuman H.A."/>
            <person name="Segal G."/>
        </authorList>
    </citation>
    <scope>NUCLEOTIDE SEQUENCE [LARGE SCALE GENOMIC DNA]</scope>
    <source>
        <strain evidence="2 3">CDC#1442-AUS-E</strain>
    </source>
</reference>
<dbReference type="STRING" id="45073.Lqui_1027"/>
<sequence>MAVKNSFHCLLSACLMSSFHAATAGNMGTSVPPSFYHPRIIVQAGGFWPSFGRAQDINIVDLAGDHFSVSDHSRFKGLAGLGIYFNALEREQFNVSLGVNTVSFARTSVSGIVTQEQLFTNLAYRYSVSNWPVYLAAKADVTGFSDNYALTLDAGIGPNFSKTSRFDESSIDGGITLPDYAFSGRTSTVLSAMAGVGIKWNNVFGQLPLECGYRYFYLGQGRFNRLSDQLLNTLNTGHGHANAIVCAVTI</sequence>
<evidence type="ECO:0000256" key="1">
    <source>
        <dbReference type="SAM" id="SignalP"/>
    </source>
</evidence>
<evidence type="ECO:0008006" key="4">
    <source>
        <dbReference type="Google" id="ProtNLM"/>
    </source>
</evidence>
<protein>
    <recommendedName>
        <fullName evidence="4">Outer membrane protein beta-barrel domain-containing protein</fullName>
    </recommendedName>
</protein>
<organism evidence="2 3">
    <name type="scientific">Legionella quinlivanii</name>
    <dbReference type="NCBI Taxonomy" id="45073"/>
    <lineage>
        <taxon>Bacteria</taxon>
        <taxon>Pseudomonadati</taxon>
        <taxon>Pseudomonadota</taxon>
        <taxon>Gammaproteobacteria</taxon>
        <taxon>Legionellales</taxon>
        <taxon>Legionellaceae</taxon>
        <taxon>Legionella</taxon>
    </lineage>
</organism>
<dbReference type="PATRIC" id="fig|45073.5.peg.1084"/>
<accession>A0A0W0Y5B9</accession>
<feature type="signal peptide" evidence="1">
    <location>
        <begin position="1"/>
        <end position="24"/>
    </location>
</feature>
<dbReference type="OrthoDB" id="5642268at2"/>
<dbReference type="Proteomes" id="UP000054618">
    <property type="component" value="Unassembled WGS sequence"/>
</dbReference>
<dbReference type="RefSeq" id="WP_058507112.1">
    <property type="nucleotide sequence ID" value="NZ_CAAAIK010000006.1"/>
</dbReference>
<comment type="caution">
    <text evidence="2">The sequence shown here is derived from an EMBL/GenBank/DDBJ whole genome shotgun (WGS) entry which is preliminary data.</text>
</comment>
<proteinExistence type="predicted"/>
<dbReference type="AlphaFoldDB" id="A0A0W0Y5B9"/>
<dbReference type="EMBL" id="LNYS01000006">
    <property type="protein sequence ID" value="KTD52183.1"/>
    <property type="molecule type" value="Genomic_DNA"/>
</dbReference>
<dbReference type="Gene3D" id="2.40.160.20">
    <property type="match status" value="1"/>
</dbReference>